<dbReference type="PANTHER" id="PTHR33630:SF9">
    <property type="entry name" value="CUTINASE 4"/>
    <property type="match status" value="1"/>
</dbReference>
<dbReference type="AlphaFoldDB" id="A0A6A6U399"/>
<feature type="chain" id="PRO_5025673386" evidence="3">
    <location>
        <begin position="20"/>
        <end position="248"/>
    </location>
</feature>
<keyword evidence="3" id="KW-0732">Signal</keyword>
<dbReference type="Pfam" id="PF01083">
    <property type="entry name" value="Cutinase"/>
    <property type="match status" value="1"/>
</dbReference>
<dbReference type="InterPro" id="IPR029058">
    <property type="entry name" value="AB_hydrolase_fold"/>
</dbReference>
<evidence type="ECO:0000256" key="2">
    <source>
        <dbReference type="ARBA" id="ARBA00023157"/>
    </source>
</evidence>
<dbReference type="Proteomes" id="UP000799302">
    <property type="component" value="Unassembled WGS sequence"/>
</dbReference>
<keyword evidence="2" id="KW-1015">Disulfide bond</keyword>
<evidence type="ECO:0000313" key="5">
    <source>
        <dbReference type="Proteomes" id="UP000799302"/>
    </source>
</evidence>
<evidence type="ECO:0000256" key="1">
    <source>
        <dbReference type="ARBA" id="ARBA00022801"/>
    </source>
</evidence>
<organism evidence="4 5">
    <name type="scientific">Microthyrium microscopicum</name>
    <dbReference type="NCBI Taxonomy" id="703497"/>
    <lineage>
        <taxon>Eukaryota</taxon>
        <taxon>Fungi</taxon>
        <taxon>Dikarya</taxon>
        <taxon>Ascomycota</taxon>
        <taxon>Pezizomycotina</taxon>
        <taxon>Dothideomycetes</taxon>
        <taxon>Dothideomycetes incertae sedis</taxon>
        <taxon>Microthyriales</taxon>
        <taxon>Microthyriaceae</taxon>
        <taxon>Microthyrium</taxon>
    </lineage>
</organism>
<proteinExistence type="predicted"/>
<dbReference type="PANTHER" id="PTHR33630">
    <property type="entry name" value="CUTINASE RV1984C-RELATED-RELATED"/>
    <property type="match status" value="1"/>
</dbReference>
<dbReference type="GO" id="GO:0052689">
    <property type="term" value="F:carboxylic ester hydrolase activity"/>
    <property type="evidence" value="ECO:0007669"/>
    <property type="project" value="UniProtKB-ARBA"/>
</dbReference>
<reference evidence="4" key="1">
    <citation type="journal article" date="2020" name="Stud. Mycol.">
        <title>101 Dothideomycetes genomes: a test case for predicting lifestyles and emergence of pathogens.</title>
        <authorList>
            <person name="Haridas S."/>
            <person name="Albert R."/>
            <person name="Binder M."/>
            <person name="Bloem J."/>
            <person name="Labutti K."/>
            <person name="Salamov A."/>
            <person name="Andreopoulos B."/>
            <person name="Baker S."/>
            <person name="Barry K."/>
            <person name="Bills G."/>
            <person name="Bluhm B."/>
            <person name="Cannon C."/>
            <person name="Castanera R."/>
            <person name="Culley D."/>
            <person name="Daum C."/>
            <person name="Ezra D."/>
            <person name="Gonzalez J."/>
            <person name="Henrissat B."/>
            <person name="Kuo A."/>
            <person name="Liang C."/>
            <person name="Lipzen A."/>
            <person name="Lutzoni F."/>
            <person name="Magnuson J."/>
            <person name="Mondo S."/>
            <person name="Nolan M."/>
            <person name="Ohm R."/>
            <person name="Pangilinan J."/>
            <person name="Park H.-J."/>
            <person name="Ramirez L."/>
            <person name="Alfaro M."/>
            <person name="Sun H."/>
            <person name="Tritt A."/>
            <person name="Yoshinaga Y."/>
            <person name="Zwiers L.-H."/>
            <person name="Turgeon B."/>
            <person name="Goodwin S."/>
            <person name="Spatafora J."/>
            <person name="Crous P."/>
            <person name="Grigoriev I."/>
        </authorList>
    </citation>
    <scope>NUCLEOTIDE SEQUENCE</scope>
    <source>
        <strain evidence="4">CBS 115976</strain>
    </source>
</reference>
<keyword evidence="5" id="KW-1185">Reference proteome</keyword>
<dbReference type="OrthoDB" id="3225429at2759"/>
<evidence type="ECO:0000256" key="3">
    <source>
        <dbReference type="SAM" id="SignalP"/>
    </source>
</evidence>
<dbReference type="Gene3D" id="3.40.50.1820">
    <property type="entry name" value="alpha/beta hydrolase"/>
    <property type="match status" value="1"/>
</dbReference>
<dbReference type="SUPFAM" id="SSF53474">
    <property type="entry name" value="alpha/beta-Hydrolases"/>
    <property type="match status" value="1"/>
</dbReference>
<dbReference type="SMART" id="SM01110">
    <property type="entry name" value="Cutinase"/>
    <property type="match status" value="1"/>
</dbReference>
<gene>
    <name evidence="4" type="ORF">BT63DRAFT_417146</name>
</gene>
<evidence type="ECO:0000313" key="4">
    <source>
        <dbReference type="EMBL" id="KAF2665598.1"/>
    </source>
</evidence>
<name>A0A6A6U399_9PEZI</name>
<dbReference type="EMBL" id="MU004240">
    <property type="protein sequence ID" value="KAF2665598.1"/>
    <property type="molecule type" value="Genomic_DNA"/>
</dbReference>
<sequence>MKTSIHLAALAALLPSTIAQTTNTDACSPLKLVYSRATGEPGLTSPTAGYGAAGYALLTNLTALVPGASGHALDYPAGFLPTSSNIGTTALLTYLSSASTRCPSQRYALGGHSQGGNVTYHAIPRIPAEILSKIVAVTMFGSPKCQPQVVGRCNSYCYVGDFACDGPGGGKFGNGGTESLNLRVKREEMEMAVNCEKLLALKPQGEKSRFASGFGGAHMSYAADGVYVQAAACYIKQQFEKSKAAGAR</sequence>
<keyword evidence="1 4" id="KW-0378">Hydrolase</keyword>
<dbReference type="InterPro" id="IPR000675">
    <property type="entry name" value="Cutinase/axe"/>
</dbReference>
<feature type="signal peptide" evidence="3">
    <location>
        <begin position="1"/>
        <end position="19"/>
    </location>
</feature>
<accession>A0A6A6U399</accession>
<protein>
    <submittedName>
        <fullName evidence="4">Alpha/beta-hydrolase</fullName>
    </submittedName>
</protein>